<reference evidence="3" key="1">
    <citation type="submission" date="2020-06" db="EMBL/GenBank/DDBJ databases">
        <title>A chromosome-scale genome assembly of Talaromyces rugulosus W13939.</title>
        <authorList>
            <person name="Wang B."/>
            <person name="Guo L."/>
            <person name="Ye K."/>
            <person name="Wang L."/>
        </authorList>
    </citation>
    <scope>NUCLEOTIDE SEQUENCE [LARGE SCALE GENOMIC DNA]</scope>
    <source>
        <strain evidence="3">W13939</strain>
    </source>
</reference>
<proteinExistence type="predicted"/>
<dbReference type="PANTHER" id="PTHR46411:SF2">
    <property type="entry name" value="AAA+ ATPASE DOMAIN-CONTAINING PROTEIN"/>
    <property type="match status" value="1"/>
</dbReference>
<evidence type="ECO:0000259" key="1">
    <source>
        <dbReference type="Pfam" id="PF22942"/>
    </source>
</evidence>
<dbReference type="PANTHER" id="PTHR46411">
    <property type="entry name" value="FAMILY ATPASE, PUTATIVE-RELATED"/>
    <property type="match status" value="1"/>
</dbReference>
<evidence type="ECO:0000313" key="3">
    <source>
        <dbReference type="Proteomes" id="UP000509510"/>
    </source>
</evidence>
<name>A0A7H8QJM8_TALRU</name>
<dbReference type="InterPro" id="IPR054289">
    <property type="entry name" value="DUF7025"/>
</dbReference>
<feature type="domain" description="DUF7025" evidence="1">
    <location>
        <begin position="33"/>
        <end position="139"/>
    </location>
</feature>
<dbReference type="GeneID" id="55988725"/>
<gene>
    <name evidence="2" type="ORF">TRUGW13939_01212</name>
</gene>
<dbReference type="KEGG" id="trg:TRUGW13939_01212"/>
<dbReference type="RefSeq" id="XP_035340307.1">
    <property type="nucleotide sequence ID" value="XM_035484414.1"/>
</dbReference>
<dbReference type="AlphaFoldDB" id="A0A7H8QJM8"/>
<protein>
    <recommendedName>
        <fullName evidence="1">DUF7025 domain-containing protein</fullName>
    </recommendedName>
</protein>
<dbReference type="OrthoDB" id="10042665at2759"/>
<keyword evidence="3" id="KW-1185">Reference proteome</keyword>
<sequence length="146" mass="16930">MYGTEQAYKELSCLIQFMDNDLNTLKNFENSSISQIYFSDLWYIFQPGEEVITSQKPLKAFRVLHVTGGRPYLSPPEDNRNYTTQPYRVPEKFSDFVITCYQIDFDGTKFGPVTFSFTIQGYNGSQEIMTLPIYPLKFANDPTIQK</sequence>
<dbReference type="Pfam" id="PF22942">
    <property type="entry name" value="DUF7025"/>
    <property type="match status" value="1"/>
</dbReference>
<dbReference type="Proteomes" id="UP000509510">
    <property type="component" value="Chromosome I"/>
</dbReference>
<accession>A0A7H8QJM8</accession>
<evidence type="ECO:0000313" key="2">
    <source>
        <dbReference type="EMBL" id="QKX54128.1"/>
    </source>
</evidence>
<dbReference type="EMBL" id="CP055898">
    <property type="protein sequence ID" value="QKX54128.1"/>
    <property type="molecule type" value="Genomic_DNA"/>
</dbReference>
<organism evidence="2 3">
    <name type="scientific">Talaromyces rugulosus</name>
    <name type="common">Penicillium rugulosum</name>
    <dbReference type="NCBI Taxonomy" id="121627"/>
    <lineage>
        <taxon>Eukaryota</taxon>
        <taxon>Fungi</taxon>
        <taxon>Dikarya</taxon>
        <taxon>Ascomycota</taxon>
        <taxon>Pezizomycotina</taxon>
        <taxon>Eurotiomycetes</taxon>
        <taxon>Eurotiomycetidae</taxon>
        <taxon>Eurotiales</taxon>
        <taxon>Trichocomaceae</taxon>
        <taxon>Talaromyces</taxon>
        <taxon>Talaromyces sect. Islandici</taxon>
    </lineage>
</organism>